<proteinExistence type="predicted"/>
<organism evidence="1 2">
    <name type="scientific">Trichonephila clavipes</name>
    <name type="common">Golden silk orbweaver</name>
    <name type="synonym">Nephila clavipes</name>
    <dbReference type="NCBI Taxonomy" id="2585209"/>
    <lineage>
        <taxon>Eukaryota</taxon>
        <taxon>Metazoa</taxon>
        <taxon>Ecdysozoa</taxon>
        <taxon>Arthropoda</taxon>
        <taxon>Chelicerata</taxon>
        <taxon>Arachnida</taxon>
        <taxon>Araneae</taxon>
        <taxon>Araneomorphae</taxon>
        <taxon>Entelegynae</taxon>
        <taxon>Araneoidea</taxon>
        <taxon>Nephilidae</taxon>
        <taxon>Trichonephila</taxon>
    </lineage>
</organism>
<dbReference type="Proteomes" id="UP000887159">
    <property type="component" value="Unassembled WGS sequence"/>
</dbReference>
<sequence>MTLADCRRPLFSYMMIYRSSPAVVVLGWPPPTFLTAVPVVWNAFQARETTLLLIPNSAATLVTDPSPKALVYLNSATLIYPHSLTFLLRRGLQTNSTYGTNRTNWCLGTLVFLVEPQGSVKHSLKITTFKEDAHTSERWLRCSSLSQLTTAVNEEVTLRDDRIFHV</sequence>
<dbReference type="AlphaFoldDB" id="A0A8X6V3S2"/>
<name>A0A8X6V3S2_TRICX</name>
<reference evidence="1" key="1">
    <citation type="submission" date="2020-08" db="EMBL/GenBank/DDBJ databases">
        <title>Multicomponent nature underlies the extraordinary mechanical properties of spider dragline silk.</title>
        <authorList>
            <person name="Kono N."/>
            <person name="Nakamura H."/>
            <person name="Mori M."/>
            <person name="Yoshida Y."/>
            <person name="Ohtoshi R."/>
            <person name="Malay A.D."/>
            <person name="Moran D.A.P."/>
            <person name="Tomita M."/>
            <person name="Numata K."/>
            <person name="Arakawa K."/>
        </authorList>
    </citation>
    <scope>NUCLEOTIDE SEQUENCE</scope>
</reference>
<comment type="caution">
    <text evidence="1">The sequence shown here is derived from an EMBL/GenBank/DDBJ whole genome shotgun (WGS) entry which is preliminary data.</text>
</comment>
<evidence type="ECO:0000313" key="1">
    <source>
        <dbReference type="EMBL" id="GFX94007.1"/>
    </source>
</evidence>
<evidence type="ECO:0000313" key="2">
    <source>
        <dbReference type="Proteomes" id="UP000887159"/>
    </source>
</evidence>
<dbReference type="EMBL" id="BMAU01021176">
    <property type="protein sequence ID" value="GFX94007.1"/>
    <property type="molecule type" value="Genomic_DNA"/>
</dbReference>
<gene>
    <name evidence="1" type="ORF">TNCV_3413691</name>
</gene>
<accession>A0A8X6V3S2</accession>
<protein>
    <submittedName>
        <fullName evidence="1">Uncharacterized protein</fullName>
    </submittedName>
</protein>
<keyword evidence="2" id="KW-1185">Reference proteome</keyword>